<evidence type="ECO:0000313" key="1">
    <source>
        <dbReference type="EMBL" id="KAK7573847.1"/>
    </source>
</evidence>
<name>A0AAN9THW9_9HEMI</name>
<sequence length="139" mass="16246">MNSRNNLEMARFHFVVLEEFINDTKTFLKENLNNQPTDKVSLGLYAVHVKSKSLFLSKLHPKLKTIVEVFCEQMPSYAWSDRNSYDRQYYERMIRCLLSLEESMCLLEVAVVSLDFKKEESSEGCSDEVPKNIPKNIQN</sequence>
<accession>A0AAN9THW9</accession>
<organism evidence="1 2">
    <name type="scientific">Parthenolecanium corni</name>
    <dbReference type="NCBI Taxonomy" id="536013"/>
    <lineage>
        <taxon>Eukaryota</taxon>
        <taxon>Metazoa</taxon>
        <taxon>Ecdysozoa</taxon>
        <taxon>Arthropoda</taxon>
        <taxon>Hexapoda</taxon>
        <taxon>Insecta</taxon>
        <taxon>Pterygota</taxon>
        <taxon>Neoptera</taxon>
        <taxon>Paraneoptera</taxon>
        <taxon>Hemiptera</taxon>
        <taxon>Sternorrhyncha</taxon>
        <taxon>Coccoidea</taxon>
        <taxon>Coccidae</taxon>
        <taxon>Parthenolecanium</taxon>
    </lineage>
</organism>
<dbReference type="AlphaFoldDB" id="A0AAN9THW9"/>
<dbReference type="Proteomes" id="UP001367676">
    <property type="component" value="Unassembled WGS sequence"/>
</dbReference>
<comment type="caution">
    <text evidence="1">The sequence shown here is derived from an EMBL/GenBank/DDBJ whole genome shotgun (WGS) entry which is preliminary data.</text>
</comment>
<reference evidence="1 2" key="1">
    <citation type="submission" date="2024-03" db="EMBL/GenBank/DDBJ databases">
        <title>Adaptation during the transition from Ophiocordyceps entomopathogen to insect associate is accompanied by gene loss and intensified selection.</title>
        <authorList>
            <person name="Ward C.M."/>
            <person name="Onetto C.A."/>
            <person name="Borneman A.R."/>
        </authorList>
    </citation>
    <scope>NUCLEOTIDE SEQUENCE [LARGE SCALE GENOMIC DNA]</scope>
    <source>
        <strain evidence="1">AWRI1</strain>
        <tissue evidence="1">Single Adult Female</tissue>
    </source>
</reference>
<gene>
    <name evidence="1" type="ORF">V9T40_011038</name>
</gene>
<proteinExistence type="predicted"/>
<evidence type="ECO:0000313" key="2">
    <source>
        <dbReference type="Proteomes" id="UP001367676"/>
    </source>
</evidence>
<keyword evidence="2" id="KW-1185">Reference proteome</keyword>
<dbReference type="EMBL" id="JBBCAQ010000037">
    <property type="protein sequence ID" value="KAK7573847.1"/>
    <property type="molecule type" value="Genomic_DNA"/>
</dbReference>
<protein>
    <submittedName>
        <fullName evidence="1">Uncharacterized protein</fullName>
    </submittedName>
</protein>